<dbReference type="AlphaFoldDB" id="A0A9N9QH19"/>
<feature type="compositionally biased region" description="Low complexity" evidence="1">
    <location>
        <begin position="116"/>
        <end position="125"/>
    </location>
</feature>
<gene>
    <name evidence="3" type="ORF">CEUTPL_LOCUS10556</name>
</gene>
<dbReference type="Pfam" id="PF26634">
    <property type="entry name" value="DUF8207"/>
    <property type="match status" value="1"/>
</dbReference>
<evidence type="ECO:0000259" key="2">
    <source>
        <dbReference type="Pfam" id="PF26634"/>
    </source>
</evidence>
<feature type="compositionally biased region" description="Polar residues" evidence="1">
    <location>
        <begin position="126"/>
        <end position="135"/>
    </location>
</feature>
<keyword evidence="4" id="KW-1185">Reference proteome</keyword>
<protein>
    <recommendedName>
        <fullName evidence="2">DUF8207 domain-containing protein</fullName>
    </recommendedName>
</protein>
<proteinExistence type="predicted"/>
<dbReference type="PANTHER" id="PTHR35374">
    <property type="entry name" value="CYCLIN-DEPENDENT KINASE 11A-LIKE"/>
    <property type="match status" value="1"/>
</dbReference>
<dbReference type="PANTHER" id="PTHR35374:SF1">
    <property type="entry name" value="PROTEIN KINASE DOMAIN-CONTAINING PROTEIN"/>
    <property type="match status" value="1"/>
</dbReference>
<feature type="compositionally biased region" description="Polar residues" evidence="1">
    <location>
        <begin position="50"/>
        <end position="78"/>
    </location>
</feature>
<dbReference type="InterPro" id="IPR058520">
    <property type="entry name" value="DUF8207"/>
</dbReference>
<organism evidence="3 4">
    <name type="scientific">Ceutorhynchus assimilis</name>
    <name type="common">cabbage seed weevil</name>
    <dbReference type="NCBI Taxonomy" id="467358"/>
    <lineage>
        <taxon>Eukaryota</taxon>
        <taxon>Metazoa</taxon>
        <taxon>Ecdysozoa</taxon>
        <taxon>Arthropoda</taxon>
        <taxon>Hexapoda</taxon>
        <taxon>Insecta</taxon>
        <taxon>Pterygota</taxon>
        <taxon>Neoptera</taxon>
        <taxon>Endopterygota</taxon>
        <taxon>Coleoptera</taxon>
        <taxon>Polyphaga</taxon>
        <taxon>Cucujiformia</taxon>
        <taxon>Curculionidae</taxon>
        <taxon>Ceutorhynchinae</taxon>
        <taxon>Ceutorhynchus</taxon>
    </lineage>
</organism>
<feature type="domain" description="DUF8207" evidence="2">
    <location>
        <begin position="155"/>
        <end position="270"/>
    </location>
</feature>
<evidence type="ECO:0000256" key="1">
    <source>
        <dbReference type="SAM" id="MobiDB-lite"/>
    </source>
</evidence>
<evidence type="ECO:0000313" key="4">
    <source>
        <dbReference type="Proteomes" id="UP001152799"/>
    </source>
</evidence>
<feature type="region of interest" description="Disordered" evidence="1">
    <location>
        <begin position="50"/>
        <end position="135"/>
    </location>
</feature>
<name>A0A9N9QH19_9CUCU</name>
<reference evidence="3" key="1">
    <citation type="submission" date="2022-01" db="EMBL/GenBank/DDBJ databases">
        <authorList>
            <person name="King R."/>
        </authorList>
    </citation>
    <scope>NUCLEOTIDE SEQUENCE</scope>
</reference>
<dbReference type="EMBL" id="OU892282">
    <property type="protein sequence ID" value="CAG9770097.1"/>
    <property type="molecule type" value="Genomic_DNA"/>
</dbReference>
<sequence>MNNELDLKRKLVAVTDAVRKKFKQIKTETAKHKFELEKFYEPITKPLTSISNDVKQQKQSKQPNAQTKPRKQSVSVSIDPSEIFEKSPSMAESTSHQSLQISTPIDATRREHLFDTPPSSITSPTLSDVSSGKTSTKSRSYLNALLRGLKKTPSQYDTVYGVHYGNKNSKVKNKTYIGDKEVRFPEGKVSLYNDLSRNIAIFDGSSELYDLLFLKSPPVLNRLDDMRPSVRQNYANILELTNAAYNRYDEKHGLTETRWEKYLKIIKPLMQKTKLGEGIRKKNNKFTIYHKKNFYHVIIPNMFIGISPRSW</sequence>
<dbReference type="Proteomes" id="UP001152799">
    <property type="component" value="Chromosome 6"/>
</dbReference>
<evidence type="ECO:0000313" key="3">
    <source>
        <dbReference type="EMBL" id="CAG9770097.1"/>
    </source>
</evidence>
<feature type="compositionally biased region" description="Polar residues" evidence="1">
    <location>
        <begin position="90"/>
        <end position="105"/>
    </location>
</feature>
<dbReference type="OrthoDB" id="6780756at2759"/>
<accession>A0A9N9QH19</accession>